<dbReference type="Gene3D" id="3.10.450.360">
    <property type="match status" value="1"/>
</dbReference>
<reference evidence="4" key="1">
    <citation type="journal article" date="2019" name="Int. J. Syst. Evol. Microbiol.">
        <title>The Global Catalogue of Microorganisms (GCM) 10K type strain sequencing project: providing services to taxonomists for standard genome sequencing and annotation.</title>
        <authorList>
            <consortium name="The Broad Institute Genomics Platform"/>
            <consortium name="The Broad Institute Genome Sequencing Center for Infectious Disease"/>
            <person name="Wu L."/>
            <person name="Ma J."/>
        </authorList>
    </citation>
    <scope>NUCLEOTIDE SEQUENCE [LARGE SCALE GENOMIC DNA]</scope>
    <source>
        <strain evidence="4">KCTC 42587</strain>
    </source>
</reference>
<dbReference type="RefSeq" id="WP_376892552.1">
    <property type="nucleotide sequence ID" value="NZ_JBHULS010000002.1"/>
</dbReference>
<dbReference type="SUPFAM" id="SSF160574">
    <property type="entry name" value="BT0923-like"/>
    <property type="match status" value="1"/>
</dbReference>
<dbReference type="InterPro" id="IPR021533">
    <property type="entry name" value="PepSY-like"/>
</dbReference>
<protein>
    <submittedName>
        <fullName evidence="3">PepSY-like domain-containing protein</fullName>
    </submittedName>
</protein>
<evidence type="ECO:0000259" key="2">
    <source>
        <dbReference type="Pfam" id="PF11396"/>
    </source>
</evidence>
<accession>A0ABW5KRI2</accession>
<name>A0ABW5KRI2_9FLAO</name>
<organism evidence="3 4">
    <name type="scientific">Bizionia sediminis</name>
    <dbReference type="NCBI Taxonomy" id="1737064"/>
    <lineage>
        <taxon>Bacteria</taxon>
        <taxon>Pseudomonadati</taxon>
        <taxon>Bacteroidota</taxon>
        <taxon>Flavobacteriia</taxon>
        <taxon>Flavobacteriales</taxon>
        <taxon>Flavobacteriaceae</taxon>
        <taxon>Bizionia</taxon>
    </lineage>
</organism>
<sequence length="146" mass="16934">MKTLQLIMLCLAITGSAIAQDLNPDQVPSVILNSFKKDFPKASDIEWERQGNQYQVEFEIGFFSDFEAWYDTSGKQIRYAEDLWKRDLPDAVKATIKRDYPGFHIDDAKKFVENDTVSYWLEIEKGRQEHKLLLNTDGKLISTPKK</sequence>
<dbReference type="Proteomes" id="UP001597472">
    <property type="component" value="Unassembled WGS sequence"/>
</dbReference>
<evidence type="ECO:0000313" key="4">
    <source>
        <dbReference type="Proteomes" id="UP001597472"/>
    </source>
</evidence>
<evidence type="ECO:0000313" key="3">
    <source>
        <dbReference type="EMBL" id="MFD2551414.1"/>
    </source>
</evidence>
<feature type="domain" description="Putative beta-lactamase-inhibitor-like PepSY-like" evidence="2">
    <location>
        <begin position="20"/>
        <end position="75"/>
    </location>
</feature>
<keyword evidence="1" id="KW-0732">Signal</keyword>
<feature type="signal peptide" evidence="1">
    <location>
        <begin position="1"/>
        <end position="19"/>
    </location>
</feature>
<evidence type="ECO:0000256" key="1">
    <source>
        <dbReference type="SAM" id="SignalP"/>
    </source>
</evidence>
<dbReference type="EMBL" id="JBHULS010000002">
    <property type="protein sequence ID" value="MFD2551414.1"/>
    <property type="molecule type" value="Genomic_DNA"/>
</dbReference>
<gene>
    <name evidence="3" type="ORF">ACFSQP_06245</name>
</gene>
<dbReference type="Pfam" id="PF11396">
    <property type="entry name" value="PepSY_like"/>
    <property type="match status" value="1"/>
</dbReference>
<feature type="chain" id="PRO_5045379897" evidence="1">
    <location>
        <begin position="20"/>
        <end position="146"/>
    </location>
</feature>
<comment type="caution">
    <text evidence="3">The sequence shown here is derived from an EMBL/GenBank/DDBJ whole genome shotgun (WGS) entry which is preliminary data.</text>
</comment>
<keyword evidence="4" id="KW-1185">Reference proteome</keyword>
<proteinExistence type="predicted"/>